<dbReference type="Gene3D" id="3.40.50.300">
    <property type="entry name" value="P-loop containing nucleotide triphosphate hydrolases"/>
    <property type="match status" value="1"/>
</dbReference>
<dbReference type="EMBL" id="CP000230">
    <property type="protein sequence ID" value="ABC21657.1"/>
    <property type="molecule type" value="Genomic_DNA"/>
</dbReference>
<dbReference type="eggNOG" id="COG1493">
    <property type="taxonomic scope" value="Bacteria"/>
</dbReference>
<reference evidence="1 2" key="1">
    <citation type="journal article" date="2011" name="Stand. Genomic Sci.">
        <title>Complete genome sequence of Rhodospirillum rubrum type strain (S1).</title>
        <authorList>
            <person name="Munk A.C."/>
            <person name="Copeland A."/>
            <person name="Lucas S."/>
            <person name="Lapidus A."/>
            <person name="Del Rio T.G."/>
            <person name="Barry K."/>
            <person name="Detter J.C."/>
            <person name="Hammon N."/>
            <person name="Israni S."/>
            <person name="Pitluck S."/>
            <person name="Brettin T."/>
            <person name="Bruce D."/>
            <person name="Han C."/>
            <person name="Tapia R."/>
            <person name="Gilna P."/>
            <person name="Schmutz J."/>
            <person name="Larimer F."/>
            <person name="Land M."/>
            <person name="Kyrpides N.C."/>
            <person name="Mavromatis K."/>
            <person name="Richardson P."/>
            <person name="Rohde M."/>
            <person name="Goker M."/>
            <person name="Klenk H.P."/>
            <person name="Zhang Y."/>
            <person name="Roberts G.P."/>
            <person name="Reslewic S."/>
            <person name="Schwartz D.C."/>
        </authorList>
    </citation>
    <scope>NUCLEOTIDE SEQUENCE [LARGE SCALE GENOMIC DNA]</scope>
    <source>
        <strain evidence="2">ATCC 11170 / ATH 1.1.1 / DSM 467 / LMG 4362 / NCIMB 8255 / S1</strain>
    </source>
</reference>
<evidence type="ECO:0000313" key="1">
    <source>
        <dbReference type="EMBL" id="ABC21657.1"/>
    </source>
</evidence>
<keyword evidence="2" id="KW-1185">Reference proteome</keyword>
<dbReference type="AlphaFoldDB" id="Q2RW38"/>
<dbReference type="RefSeq" id="WP_011388611.1">
    <property type="nucleotide sequence ID" value="NC_007643.1"/>
</dbReference>
<sequence length="301" mass="31184">MHFSYHTLGLDIEARFPCPGLAPASGPAFGRPVVVETGAVPEVMADPVCRRPLTWIDRSGAVLHRIPGLARFLMVRGRIVAAVEGDTDPARLPGFLCDLPLPLQACQWGLVPLDAGCVAMAEGAVLLAGPPAVGRTTLALALVALGARLMADRCCVVDGTDRVHPLVLPAAPTLSVWPEAAPSPGLGRPSALGPGGRAALGCAGVYEPRPLPVRAVVSLRPAVRPMDPQRRQGARAFETVMSLARAAELTRTLLGEPSRLAAMTALAAAARVLVVPYGPSLGTPEAQAGALITLLRGEGVF</sequence>
<organism evidence="1 2">
    <name type="scientific">Rhodospirillum rubrum (strain ATCC 11170 / ATH 1.1.1 / DSM 467 / LMG 4362 / NCIMB 8255 / S1)</name>
    <dbReference type="NCBI Taxonomy" id="269796"/>
    <lineage>
        <taxon>Bacteria</taxon>
        <taxon>Pseudomonadati</taxon>
        <taxon>Pseudomonadota</taxon>
        <taxon>Alphaproteobacteria</taxon>
        <taxon>Rhodospirillales</taxon>
        <taxon>Rhodospirillaceae</taxon>
        <taxon>Rhodospirillum</taxon>
    </lineage>
</organism>
<accession>Q2RW38</accession>
<dbReference type="PhylomeDB" id="Q2RW38"/>
<dbReference type="STRING" id="269796.Rru_A0856"/>
<evidence type="ECO:0000313" key="2">
    <source>
        <dbReference type="Proteomes" id="UP000001929"/>
    </source>
</evidence>
<evidence type="ECO:0008006" key="3">
    <source>
        <dbReference type="Google" id="ProtNLM"/>
    </source>
</evidence>
<dbReference type="KEGG" id="rru:Rru_A0856"/>
<name>Q2RW38_RHORT</name>
<protein>
    <recommendedName>
        <fullName evidence="3">Hpr(Ser) kinase/phosphatase</fullName>
    </recommendedName>
</protein>
<dbReference type="EnsemblBacteria" id="ABC21657">
    <property type="protein sequence ID" value="ABC21657"/>
    <property type="gene ID" value="Rru_A0856"/>
</dbReference>
<proteinExistence type="predicted"/>
<dbReference type="HOGENOM" id="CLU_924023_0_0_5"/>
<dbReference type="InterPro" id="IPR027417">
    <property type="entry name" value="P-loop_NTPase"/>
</dbReference>
<dbReference type="Proteomes" id="UP000001929">
    <property type="component" value="Chromosome"/>
</dbReference>
<dbReference type="PATRIC" id="fig|269796.9.peg.911"/>
<gene>
    <name evidence="1" type="ordered locus">Rru_A0856</name>
</gene>